<organism evidence="7">
    <name type="scientific">hydrothermal vent metagenome</name>
    <dbReference type="NCBI Taxonomy" id="652676"/>
    <lineage>
        <taxon>unclassified sequences</taxon>
        <taxon>metagenomes</taxon>
        <taxon>ecological metagenomes</taxon>
    </lineage>
</organism>
<dbReference type="GO" id="GO:0005886">
    <property type="term" value="C:plasma membrane"/>
    <property type="evidence" value="ECO:0007669"/>
    <property type="project" value="TreeGrafter"/>
</dbReference>
<dbReference type="Pfam" id="PF01699">
    <property type="entry name" value="Na_Ca_ex"/>
    <property type="match status" value="2"/>
</dbReference>
<name>A0A3B1DC99_9ZZZZ</name>
<feature type="transmembrane region" description="Helical" evidence="5">
    <location>
        <begin position="284"/>
        <end position="302"/>
    </location>
</feature>
<evidence type="ECO:0000256" key="1">
    <source>
        <dbReference type="ARBA" id="ARBA00004141"/>
    </source>
</evidence>
<dbReference type="AlphaFoldDB" id="A0A3B1DC99"/>
<evidence type="ECO:0000256" key="2">
    <source>
        <dbReference type="ARBA" id="ARBA00022692"/>
    </source>
</evidence>
<feature type="transmembrane region" description="Helical" evidence="5">
    <location>
        <begin position="309"/>
        <end position="331"/>
    </location>
</feature>
<protein>
    <submittedName>
        <fullName evidence="7">Cation antiporter</fullName>
    </submittedName>
</protein>
<proteinExistence type="predicted"/>
<feature type="domain" description="Sodium/calcium exchanger membrane region" evidence="6">
    <location>
        <begin position="191"/>
        <end position="330"/>
    </location>
</feature>
<dbReference type="InterPro" id="IPR004481">
    <property type="entry name" value="K/Na/Ca-exchanger"/>
</dbReference>
<dbReference type="EMBL" id="UOGI01000329">
    <property type="protein sequence ID" value="VAX34473.1"/>
    <property type="molecule type" value="Genomic_DNA"/>
</dbReference>
<accession>A0A3B1DC99</accession>
<dbReference type="GO" id="GO:0008273">
    <property type="term" value="F:calcium, potassium:sodium antiporter activity"/>
    <property type="evidence" value="ECO:0007669"/>
    <property type="project" value="TreeGrafter"/>
</dbReference>
<feature type="transmembrane region" description="Helical" evidence="5">
    <location>
        <begin position="130"/>
        <end position="148"/>
    </location>
</feature>
<feature type="transmembrane region" description="Helical" evidence="5">
    <location>
        <begin position="246"/>
        <end position="264"/>
    </location>
</feature>
<evidence type="ECO:0000256" key="3">
    <source>
        <dbReference type="ARBA" id="ARBA00022989"/>
    </source>
</evidence>
<dbReference type="PANTHER" id="PTHR10846:SF8">
    <property type="entry name" value="INNER MEMBRANE PROTEIN YRBG"/>
    <property type="match status" value="1"/>
</dbReference>
<dbReference type="PANTHER" id="PTHR10846">
    <property type="entry name" value="SODIUM/POTASSIUM/CALCIUM EXCHANGER"/>
    <property type="match status" value="1"/>
</dbReference>
<feature type="transmembrane region" description="Helical" evidence="5">
    <location>
        <begin position="103"/>
        <end position="124"/>
    </location>
</feature>
<dbReference type="GO" id="GO:0005262">
    <property type="term" value="F:calcium channel activity"/>
    <property type="evidence" value="ECO:0007669"/>
    <property type="project" value="TreeGrafter"/>
</dbReference>
<evidence type="ECO:0000256" key="4">
    <source>
        <dbReference type="ARBA" id="ARBA00023136"/>
    </source>
</evidence>
<evidence type="ECO:0000313" key="7">
    <source>
        <dbReference type="EMBL" id="VAX34473.1"/>
    </source>
</evidence>
<dbReference type="InterPro" id="IPR044880">
    <property type="entry name" value="NCX_ion-bd_dom_sf"/>
</dbReference>
<keyword evidence="4 5" id="KW-0472">Membrane</keyword>
<keyword evidence="3 5" id="KW-1133">Transmembrane helix</keyword>
<dbReference type="Gene3D" id="1.20.1420.30">
    <property type="entry name" value="NCX, central ion-binding region"/>
    <property type="match status" value="1"/>
</dbReference>
<dbReference type="InterPro" id="IPR004837">
    <property type="entry name" value="NaCa_Exmemb"/>
</dbReference>
<evidence type="ECO:0000256" key="5">
    <source>
        <dbReference type="SAM" id="Phobius"/>
    </source>
</evidence>
<feature type="domain" description="Sodium/calcium exchanger membrane region" evidence="6">
    <location>
        <begin position="3"/>
        <end position="150"/>
    </location>
</feature>
<feature type="transmembrane region" description="Helical" evidence="5">
    <location>
        <begin position="221"/>
        <end position="239"/>
    </location>
</feature>
<comment type="subcellular location">
    <subcellularLocation>
        <location evidence="1">Membrane</location>
        <topology evidence="1">Multi-pass membrane protein</topology>
    </subcellularLocation>
</comment>
<reference evidence="7" key="1">
    <citation type="submission" date="2018-06" db="EMBL/GenBank/DDBJ databases">
        <authorList>
            <person name="Zhirakovskaya E."/>
        </authorList>
    </citation>
    <scope>NUCLEOTIDE SEQUENCE</scope>
</reference>
<feature type="transmembrane region" description="Helical" evidence="5">
    <location>
        <begin position="183"/>
        <end position="201"/>
    </location>
</feature>
<evidence type="ECO:0000259" key="6">
    <source>
        <dbReference type="Pfam" id="PF01699"/>
    </source>
</evidence>
<feature type="transmembrane region" description="Helical" evidence="5">
    <location>
        <begin position="73"/>
        <end position="91"/>
    </location>
</feature>
<keyword evidence="2 5" id="KW-0812">Transmembrane</keyword>
<gene>
    <name evidence="7" type="ORF">MNBD_NITROSPIRAE03-1687</name>
</gene>
<sequence length="333" mass="35888">MLLWTGFVLCTLLIVYSGSKLSKYGDVIAEKTGLSRTWVGLVLLASVTSLPELVTGITSVTYTGAPDIAVGDILGSCVFNMLILAMLDAAYRPMPISTKAHQGHILSAGFGLLLISIVAMSIFAGTAINPIGWIGPYTLLIIVIYFIAMRTTFSYEKRKIAAFIKETVTKQPRYEDIPTRTAVIHYSINAMAVIIAAVFLPEIGKGIAETTGLGQTFTGNIFIAVSTSLPEVVVSLAALRIDAVDLAIGNLFGSNIFNIFILAIDDIFFTKGPILSFTNTSHIISALSAITMITIAIIGLTYRSTKKPLFMAWDSLGILLVYIINLMLLYASI</sequence>
<dbReference type="GO" id="GO:0006874">
    <property type="term" value="P:intracellular calcium ion homeostasis"/>
    <property type="evidence" value="ECO:0007669"/>
    <property type="project" value="TreeGrafter"/>
</dbReference>